<evidence type="ECO:0000256" key="4">
    <source>
        <dbReference type="ARBA" id="ARBA00023125"/>
    </source>
</evidence>
<dbReference type="OrthoDB" id="6270329at2759"/>
<proteinExistence type="predicted"/>
<dbReference type="EMBL" id="JAFCMP010000290">
    <property type="protein sequence ID" value="KAG5181875.1"/>
    <property type="molecule type" value="Genomic_DNA"/>
</dbReference>
<evidence type="ECO:0000313" key="8">
    <source>
        <dbReference type="EMBL" id="KAG5181875.1"/>
    </source>
</evidence>
<dbReference type="AlphaFoldDB" id="A0A835YUX8"/>
<protein>
    <submittedName>
        <fullName evidence="8">RWP-RK domain-containing protein</fullName>
    </submittedName>
</protein>
<keyword evidence="3" id="KW-0175">Coiled coil</keyword>
<sequence length="201" mass="23136">MPPVQHYMPMPMAYTHDGSTLTHSPSSPWWEGRYETCSNDYNSVRRSNYAAGPLPHRRSSESDDWWQRPSFSDKGVVALETLQASFHLPINLAADRPGICMTALKKICRRRGIQRWPFRTSEALEKTIESVHTAMSRPHLHSEDRTHYQQQLQAAHARLQEIRHLSSPNAQTSDNDSEVRNTMAEGHIYVNTRQGSNMRRI</sequence>
<reference evidence="8" key="1">
    <citation type="submission" date="2021-02" db="EMBL/GenBank/DDBJ databases">
        <title>First Annotated Genome of the Yellow-green Alga Tribonema minus.</title>
        <authorList>
            <person name="Mahan K.M."/>
        </authorList>
    </citation>
    <scope>NUCLEOTIDE SEQUENCE</scope>
    <source>
        <strain evidence="8">UTEX B ZZ1240</strain>
    </source>
</reference>
<dbReference type="PANTHER" id="PTHR46373">
    <property type="entry name" value="PROTEIN RKD4"/>
    <property type="match status" value="1"/>
</dbReference>
<dbReference type="GO" id="GO:0003700">
    <property type="term" value="F:DNA-binding transcription factor activity"/>
    <property type="evidence" value="ECO:0007669"/>
    <property type="project" value="InterPro"/>
</dbReference>
<evidence type="ECO:0000256" key="3">
    <source>
        <dbReference type="ARBA" id="ARBA00023054"/>
    </source>
</evidence>
<dbReference type="Proteomes" id="UP000664859">
    <property type="component" value="Unassembled WGS sequence"/>
</dbReference>
<dbReference type="GO" id="GO:0003677">
    <property type="term" value="F:DNA binding"/>
    <property type="evidence" value="ECO:0007669"/>
    <property type="project" value="UniProtKB-KW"/>
</dbReference>
<dbReference type="InterPro" id="IPR044607">
    <property type="entry name" value="RKD-like"/>
</dbReference>
<gene>
    <name evidence="8" type="ORF">JKP88DRAFT_246028</name>
</gene>
<organism evidence="8 9">
    <name type="scientific">Tribonema minus</name>
    <dbReference type="NCBI Taxonomy" id="303371"/>
    <lineage>
        <taxon>Eukaryota</taxon>
        <taxon>Sar</taxon>
        <taxon>Stramenopiles</taxon>
        <taxon>Ochrophyta</taxon>
        <taxon>PX clade</taxon>
        <taxon>Xanthophyceae</taxon>
        <taxon>Tribonematales</taxon>
        <taxon>Tribonemataceae</taxon>
        <taxon>Tribonema</taxon>
    </lineage>
</organism>
<comment type="caution">
    <text evidence="8">The sequence shown here is derived from an EMBL/GenBank/DDBJ whole genome shotgun (WGS) entry which is preliminary data.</text>
</comment>
<evidence type="ECO:0000256" key="5">
    <source>
        <dbReference type="ARBA" id="ARBA00023163"/>
    </source>
</evidence>
<evidence type="ECO:0000259" key="7">
    <source>
        <dbReference type="PROSITE" id="PS51519"/>
    </source>
</evidence>
<evidence type="ECO:0000256" key="6">
    <source>
        <dbReference type="ARBA" id="ARBA00023242"/>
    </source>
</evidence>
<accession>A0A835YUX8</accession>
<evidence type="ECO:0000313" key="9">
    <source>
        <dbReference type="Proteomes" id="UP000664859"/>
    </source>
</evidence>
<feature type="domain" description="RWP-RK" evidence="7">
    <location>
        <begin position="50"/>
        <end position="144"/>
    </location>
</feature>
<keyword evidence="6" id="KW-0539">Nucleus</keyword>
<comment type="function">
    <text evidence="1">Putative transcription factor.</text>
</comment>
<keyword evidence="4" id="KW-0238">DNA-binding</keyword>
<keyword evidence="2" id="KW-0805">Transcription regulation</keyword>
<name>A0A835YUX8_9STRA</name>
<keyword evidence="5" id="KW-0804">Transcription</keyword>
<dbReference type="Pfam" id="PF02042">
    <property type="entry name" value="RWP-RK"/>
    <property type="match status" value="1"/>
</dbReference>
<keyword evidence="9" id="KW-1185">Reference proteome</keyword>
<evidence type="ECO:0000256" key="1">
    <source>
        <dbReference type="ARBA" id="ARBA00004049"/>
    </source>
</evidence>
<dbReference type="PROSITE" id="PS51519">
    <property type="entry name" value="RWP_RK"/>
    <property type="match status" value="1"/>
</dbReference>
<dbReference type="InterPro" id="IPR003035">
    <property type="entry name" value="RWP-RK_dom"/>
</dbReference>
<evidence type="ECO:0000256" key="2">
    <source>
        <dbReference type="ARBA" id="ARBA00023015"/>
    </source>
</evidence>
<dbReference type="PANTHER" id="PTHR46373:SF2">
    <property type="entry name" value="RWP-RK DOMAIN-CONTAINING PROTEIN"/>
    <property type="match status" value="1"/>
</dbReference>